<dbReference type="EMBL" id="BMAO01008711">
    <property type="protein sequence ID" value="GFR25745.1"/>
    <property type="molecule type" value="Genomic_DNA"/>
</dbReference>
<accession>A0A8X6HNV0</accession>
<dbReference type="Proteomes" id="UP000887116">
    <property type="component" value="Unassembled WGS sequence"/>
</dbReference>
<protein>
    <submittedName>
        <fullName evidence="2">Uncharacterized protein</fullName>
    </submittedName>
</protein>
<comment type="caution">
    <text evidence="2">The sequence shown here is derived from an EMBL/GenBank/DDBJ whole genome shotgun (WGS) entry which is preliminary data.</text>
</comment>
<evidence type="ECO:0000313" key="3">
    <source>
        <dbReference type="Proteomes" id="UP000887116"/>
    </source>
</evidence>
<evidence type="ECO:0000313" key="2">
    <source>
        <dbReference type="EMBL" id="GFR25745.1"/>
    </source>
</evidence>
<evidence type="ECO:0000256" key="1">
    <source>
        <dbReference type="SAM" id="MobiDB-lite"/>
    </source>
</evidence>
<dbReference type="AlphaFoldDB" id="A0A8X6HNV0"/>
<proteinExistence type="predicted"/>
<keyword evidence="3" id="KW-1185">Reference proteome</keyword>
<gene>
    <name evidence="2" type="ORF">TNCT_539781</name>
</gene>
<reference evidence="2" key="1">
    <citation type="submission" date="2020-07" db="EMBL/GenBank/DDBJ databases">
        <title>Multicomponent nature underlies the extraordinary mechanical properties of spider dragline silk.</title>
        <authorList>
            <person name="Kono N."/>
            <person name="Nakamura H."/>
            <person name="Mori M."/>
            <person name="Yoshida Y."/>
            <person name="Ohtoshi R."/>
            <person name="Malay A.D."/>
            <person name="Moran D.A.P."/>
            <person name="Tomita M."/>
            <person name="Numata K."/>
            <person name="Arakawa K."/>
        </authorList>
    </citation>
    <scope>NUCLEOTIDE SEQUENCE</scope>
</reference>
<organism evidence="2 3">
    <name type="scientific">Trichonephila clavata</name>
    <name type="common">Joro spider</name>
    <name type="synonym">Nephila clavata</name>
    <dbReference type="NCBI Taxonomy" id="2740835"/>
    <lineage>
        <taxon>Eukaryota</taxon>
        <taxon>Metazoa</taxon>
        <taxon>Ecdysozoa</taxon>
        <taxon>Arthropoda</taxon>
        <taxon>Chelicerata</taxon>
        <taxon>Arachnida</taxon>
        <taxon>Araneae</taxon>
        <taxon>Araneomorphae</taxon>
        <taxon>Entelegynae</taxon>
        <taxon>Araneoidea</taxon>
        <taxon>Nephilidae</taxon>
        <taxon>Trichonephila</taxon>
    </lineage>
</organism>
<name>A0A8X6HNV0_TRICU</name>
<feature type="region of interest" description="Disordered" evidence="1">
    <location>
        <begin position="38"/>
        <end position="66"/>
    </location>
</feature>
<sequence>MSGPSLVHQNTVYPELCSESFNTSVNFLFGTNVSQTLTTTGRRGHRRTIPRPSERKNNHYACTPPSKLYGPVKGGPSCVNQNARTVGPEHCSEFVHSTMNVVPLRNECDANPSP</sequence>